<sequence>MKIYRLDQVMNATGLARSTIYKFISQGTFPKPIPLGDRCVGWLESEILDWIMRKVEERDSTT</sequence>
<name>A0A4T0UL62_9NEIS</name>
<dbReference type="Gene3D" id="1.10.238.160">
    <property type="match status" value="1"/>
</dbReference>
<comment type="caution">
    <text evidence="1">The sequence shown here is derived from an EMBL/GenBank/DDBJ whole genome shotgun (WGS) entry which is preliminary data.</text>
</comment>
<dbReference type="RefSeq" id="WP_136555388.1">
    <property type="nucleotide sequence ID" value="NZ_STGJ01000020.1"/>
</dbReference>
<dbReference type="Proteomes" id="UP000308891">
    <property type="component" value="Unassembled WGS sequence"/>
</dbReference>
<reference evidence="1 2" key="1">
    <citation type="submission" date="2019-04" db="EMBL/GenBank/DDBJ databases">
        <title>Crenobacter sp. nov.</title>
        <authorList>
            <person name="Shi S."/>
        </authorList>
    </citation>
    <scope>NUCLEOTIDE SEQUENCE [LARGE SCALE GENOMIC DNA]</scope>
    <source>
        <strain evidence="1 2">GY 70310</strain>
    </source>
</reference>
<keyword evidence="2" id="KW-1185">Reference proteome</keyword>
<dbReference type="AlphaFoldDB" id="A0A4T0UL62"/>
<dbReference type="OrthoDB" id="9182156at2"/>
<dbReference type="SUPFAM" id="SSF46955">
    <property type="entry name" value="Putative DNA-binding domain"/>
    <property type="match status" value="1"/>
</dbReference>
<accession>A0A4T0UL62</accession>
<dbReference type="PANTHER" id="PTHR36154:SF1">
    <property type="entry name" value="DNA-BINDING TRANSCRIPTIONAL ACTIVATOR ALPA"/>
    <property type="match status" value="1"/>
</dbReference>
<dbReference type="PANTHER" id="PTHR36154">
    <property type="entry name" value="DNA-BINDING TRANSCRIPTIONAL ACTIVATOR ALPA"/>
    <property type="match status" value="1"/>
</dbReference>
<proteinExistence type="predicted"/>
<organism evidence="1 2">
    <name type="scientific">Crenobacter intestini</name>
    <dbReference type="NCBI Taxonomy" id="2563443"/>
    <lineage>
        <taxon>Bacteria</taxon>
        <taxon>Pseudomonadati</taxon>
        <taxon>Pseudomonadota</taxon>
        <taxon>Betaproteobacteria</taxon>
        <taxon>Neisseriales</taxon>
        <taxon>Neisseriaceae</taxon>
        <taxon>Crenobacter</taxon>
    </lineage>
</organism>
<dbReference type="Pfam" id="PF05930">
    <property type="entry name" value="Phage_AlpA"/>
    <property type="match status" value="1"/>
</dbReference>
<evidence type="ECO:0000313" key="1">
    <source>
        <dbReference type="EMBL" id="TIC78955.1"/>
    </source>
</evidence>
<dbReference type="InterPro" id="IPR009061">
    <property type="entry name" value="DNA-bd_dom_put_sf"/>
</dbReference>
<protein>
    <submittedName>
        <fullName evidence="1">AlpA family transcriptional regulator</fullName>
    </submittedName>
</protein>
<dbReference type="InterPro" id="IPR010260">
    <property type="entry name" value="AlpA"/>
</dbReference>
<dbReference type="EMBL" id="STGJ01000020">
    <property type="protein sequence ID" value="TIC78955.1"/>
    <property type="molecule type" value="Genomic_DNA"/>
</dbReference>
<evidence type="ECO:0000313" key="2">
    <source>
        <dbReference type="Proteomes" id="UP000308891"/>
    </source>
</evidence>
<gene>
    <name evidence="1" type="ORF">E5K04_14445</name>
</gene>
<dbReference type="InterPro" id="IPR052931">
    <property type="entry name" value="Prophage_regulatory_activator"/>
</dbReference>